<comment type="caution">
    <text evidence="8">The sequence shown here is derived from an EMBL/GenBank/DDBJ whole genome shotgun (WGS) entry which is preliminary data.</text>
</comment>
<name>A0A8T2MSL0_9TELE</name>
<feature type="compositionally biased region" description="Polar residues" evidence="5">
    <location>
        <begin position="328"/>
        <end position="358"/>
    </location>
</feature>
<keyword evidence="9" id="KW-1185">Reference proteome</keyword>
<sequence>MASACSYLEEDLTCPVCYNIFQDPQILACSHNFCRTCLQQCRERSNYRCPVCRQVVTAQPVHNLVLRNLCENFTKNRNQRFAAGSEEVCRLHKEKFKLFCLTDLKLVCVVCQSSERHENHRVRPIREAAQMFKDEIRNDLKPLDKNLKALEKAKQTCDQMVKKVMSQSENTEKRINEEFEKLHQFLRDEKAMRIADFRKEKSTKEQSLKTMAEDLTDVIASLSHTIGDIEQALKAKDISFLKRYSDTRERTQCLLIQPRRIPADLDINKHVYDLKPTVVETMRTFFQPNQDRDERSRNVNEGPDECRLRLLSTRAPPQPLWRYPECVSTPSQQPLPGYQQRTGGLGQRNQSVLPVTSHTENRRHSTALPAPRRAGKFSCANYQ</sequence>
<dbReference type="EMBL" id="JAFBMS010000517">
    <property type="protein sequence ID" value="KAG9330623.1"/>
    <property type="molecule type" value="Genomic_DNA"/>
</dbReference>
<dbReference type="PROSITE" id="PS50089">
    <property type="entry name" value="ZF_RING_2"/>
    <property type="match status" value="1"/>
</dbReference>
<dbReference type="InterPro" id="IPR001841">
    <property type="entry name" value="Znf_RING"/>
</dbReference>
<keyword evidence="2 4" id="KW-0863">Zinc-finger</keyword>
<evidence type="ECO:0000259" key="6">
    <source>
        <dbReference type="PROSITE" id="PS50089"/>
    </source>
</evidence>
<dbReference type="SMART" id="SM00184">
    <property type="entry name" value="RING"/>
    <property type="match status" value="1"/>
</dbReference>
<protein>
    <submittedName>
        <fullName evidence="8">Uncharacterized protein</fullName>
    </submittedName>
</protein>
<evidence type="ECO:0000313" key="8">
    <source>
        <dbReference type="EMBL" id="KAG9330623.1"/>
    </source>
</evidence>
<evidence type="ECO:0000256" key="5">
    <source>
        <dbReference type="SAM" id="MobiDB-lite"/>
    </source>
</evidence>
<dbReference type="Proteomes" id="UP000824540">
    <property type="component" value="Unassembled WGS sequence"/>
</dbReference>
<dbReference type="Pfam" id="PF00643">
    <property type="entry name" value="zf-B_box"/>
    <property type="match status" value="1"/>
</dbReference>
<dbReference type="PANTHER" id="PTHR24103">
    <property type="entry name" value="E3 UBIQUITIN-PROTEIN LIGASE TRIM"/>
    <property type="match status" value="1"/>
</dbReference>
<dbReference type="InterPro" id="IPR017907">
    <property type="entry name" value="Znf_RING_CS"/>
</dbReference>
<dbReference type="PROSITE" id="PS00518">
    <property type="entry name" value="ZF_RING_1"/>
    <property type="match status" value="1"/>
</dbReference>
<feature type="domain" description="B box-type" evidence="7">
    <location>
        <begin position="84"/>
        <end position="125"/>
    </location>
</feature>
<proteinExistence type="predicted"/>
<dbReference type="InterPro" id="IPR003613">
    <property type="entry name" value="Ubox_domain"/>
</dbReference>
<keyword evidence="1" id="KW-0479">Metal-binding</keyword>
<dbReference type="SUPFAM" id="SSF57845">
    <property type="entry name" value="B-box zinc-binding domain"/>
    <property type="match status" value="1"/>
</dbReference>
<evidence type="ECO:0000256" key="2">
    <source>
        <dbReference type="ARBA" id="ARBA00022771"/>
    </source>
</evidence>
<feature type="domain" description="RING-type" evidence="6">
    <location>
        <begin position="14"/>
        <end position="53"/>
    </location>
</feature>
<dbReference type="GO" id="GO:0016567">
    <property type="term" value="P:protein ubiquitination"/>
    <property type="evidence" value="ECO:0007669"/>
    <property type="project" value="InterPro"/>
</dbReference>
<dbReference type="InterPro" id="IPR050143">
    <property type="entry name" value="TRIM/RBCC"/>
</dbReference>
<dbReference type="SUPFAM" id="SSF57850">
    <property type="entry name" value="RING/U-box"/>
    <property type="match status" value="1"/>
</dbReference>
<dbReference type="OrthoDB" id="654191at2759"/>
<evidence type="ECO:0000259" key="7">
    <source>
        <dbReference type="PROSITE" id="PS50119"/>
    </source>
</evidence>
<evidence type="ECO:0000256" key="3">
    <source>
        <dbReference type="ARBA" id="ARBA00022833"/>
    </source>
</evidence>
<reference evidence="8" key="1">
    <citation type="thesis" date="2021" institute="BYU ScholarsArchive" country="Provo, UT, USA">
        <title>Applications of and Algorithms for Genome Assembly and Genomic Analyses with an Emphasis on Marine Teleosts.</title>
        <authorList>
            <person name="Pickett B.D."/>
        </authorList>
    </citation>
    <scope>NUCLEOTIDE SEQUENCE</scope>
    <source>
        <strain evidence="8">HI-2016</strain>
    </source>
</reference>
<keyword evidence="3" id="KW-0862">Zinc</keyword>
<evidence type="ECO:0000256" key="4">
    <source>
        <dbReference type="PROSITE-ProRule" id="PRU00024"/>
    </source>
</evidence>
<dbReference type="SMART" id="SM00504">
    <property type="entry name" value="Ubox"/>
    <property type="match status" value="1"/>
</dbReference>
<dbReference type="Pfam" id="PF13445">
    <property type="entry name" value="zf-RING_UBOX"/>
    <property type="match status" value="1"/>
</dbReference>
<dbReference type="PROSITE" id="PS50119">
    <property type="entry name" value="ZF_BBOX"/>
    <property type="match status" value="1"/>
</dbReference>
<evidence type="ECO:0000313" key="9">
    <source>
        <dbReference type="Proteomes" id="UP000824540"/>
    </source>
</evidence>
<organism evidence="8 9">
    <name type="scientific">Albula glossodonta</name>
    <name type="common">roundjaw bonefish</name>
    <dbReference type="NCBI Taxonomy" id="121402"/>
    <lineage>
        <taxon>Eukaryota</taxon>
        <taxon>Metazoa</taxon>
        <taxon>Chordata</taxon>
        <taxon>Craniata</taxon>
        <taxon>Vertebrata</taxon>
        <taxon>Euteleostomi</taxon>
        <taxon>Actinopterygii</taxon>
        <taxon>Neopterygii</taxon>
        <taxon>Teleostei</taxon>
        <taxon>Albuliformes</taxon>
        <taxon>Albulidae</taxon>
        <taxon>Albula</taxon>
    </lineage>
</organism>
<dbReference type="AlphaFoldDB" id="A0A8T2MSL0"/>
<dbReference type="GO" id="GO:0004842">
    <property type="term" value="F:ubiquitin-protein transferase activity"/>
    <property type="evidence" value="ECO:0007669"/>
    <property type="project" value="InterPro"/>
</dbReference>
<gene>
    <name evidence="8" type="ORF">JZ751_023552</name>
</gene>
<accession>A0A8T2MSL0</accession>
<dbReference type="Gene3D" id="3.30.160.60">
    <property type="entry name" value="Classic Zinc Finger"/>
    <property type="match status" value="1"/>
</dbReference>
<evidence type="ECO:0000256" key="1">
    <source>
        <dbReference type="ARBA" id="ARBA00022723"/>
    </source>
</evidence>
<dbReference type="Gene3D" id="3.30.40.10">
    <property type="entry name" value="Zinc/RING finger domain, C3HC4 (zinc finger)"/>
    <property type="match status" value="1"/>
</dbReference>
<feature type="region of interest" description="Disordered" evidence="5">
    <location>
        <begin position="322"/>
        <end position="383"/>
    </location>
</feature>
<dbReference type="InterPro" id="IPR013083">
    <property type="entry name" value="Znf_RING/FYVE/PHD"/>
</dbReference>
<dbReference type="InterPro" id="IPR000315">
    <property type="entry name" value="Znf_B-box"/>
</dbReference>
<dbReference type="GO" id="GO:0008270">
    <property type="term" value="F:zinc ion binding"/>
    <property type="evidence" value="ECO:0007669"/>
    <property type="project" value="UniProtKB-KW"/>
</dbReference>
<dbReference type="InterPro" id="IPR027370">
    <property type="entry name" value="Znf-RING_euk"/>
</dbReference>
<dbReference type="SMART" id="SM00336">
    <property type="entry name" value="BBOX"/>
    <property type="match status" value="1"/>
</dbReference>